<accession>A0A8S9FWV3</accession>
<organism evidence="1 2">
    <name type="scientific">Brassica cretica</name>
    <name type="common">Mustard</name>
    <dbReference type="NCBI Taxonomy" id="69181"/>
    <lineage>
        <taxon>Eukaryota</taxon>
        <taxon>Viridiplantae</taxon>
        <taxon>Streptophyta</taxon>
        <taxon>Embryophyta</taxon>
        <taxon>Tracheophyta</taxon>
        <taxon>Spermatophyta</taxon>
        <taxon>Magnoliopsida</taxon>
        <taxon>eudicotyledons</taxon>
        <taxon>Gunneridae</taxon>
        <taxon>Pentapetalae</taxon>
        <taxon>rosids</taxon>
        <taxon>malvids</taxon>
        <taxon>Brassicales</taxon>
        <taxon>Brassicaceae</taxon>
        <taxon>Brassiceae</taxon>
        <taxon>Brassica</taxon>
    </lineage>
</organism>
<evidence type="ECO:0000313" key="2">
    <source>
        <dbReference type="Proteomes" id="UP000712281"/>
    </source>
</evidence>
<proteinExistence type="predicted"/>
<comment type="caution">
    <text evidence="1">The sequence shown here is derived from an EMBL/GenBank/DDBJ whole genome shotgun (WGS) entry which is preliminary data.</text>
</comment>
<name>A0A8S9FWV3_BRACR</name>
<protein>
    <submittedName>
        <fullName evidence="1">Uncharacterized protein</fullName>
    </submittedName>
</protein>
<dbReference type="AlphaFoldDB" id="A0A8S9FWV3"/>
<dbReference type="EMBL" id="QGKW02002228">
    <property type="protein sequence ID" value="KAF2538190.1"/>
    <property type="molecule type" value="Genomic_DNA"/>
</dbReference>
<gene>
    <name evidence="1" type="ORF">F2Q68_00019963</name>
</gene>
<evidence type="ECO:0000313" key="1">
    <source>
        <dbReference type="EMBL" id="KAF2538190.1"/>
    </source>
</evidence>
<dbReference type="Proteomes" id="UP000712281">
    <property type="component" value="Unassembled WGS sequence"/>
</dbReference>
<reference evidence="1" key="1">
    <citation type="submission" date="2019-12" db="EMBL/GenBank/DDBJ databases">
        <title>Genome sequencing and annotation of Brassica cretica.</title>
        <authorList>
            <person name="Studholme D.J."/>
            <person name="Sarris P.F."/>
        </authorList>
    </citation>
    <scope>NUCLEOTIDE SEQUENCE</scope>
    <source>
        <strain evidence="1">PFS-001/15</strain>
        <tissue evidence="1">Leaf</tissue>
    </source>
</reference>
<sequence>MTSQRPCDLVEKPLQAFRMKTKYGSGLEQRSVEAAGKMHMSLSNTGMMQWPDDDARKL</sequence>